<protein>
    <recommendedName>
        <fullName evidence="1">DUF1308 domain-containing protein</fullName>
    </recommendedName>
</protein>
<evidence type="ECO:0000313" key="2">
    <source>
        <dbReference type="EMBL" id="CAL5129184.1"/>
    </source>
</evidence>
<dbReference type="Pfam" id="PF07000">
    <property type="entry name" value="DUF1308"/>
    <property type="match status" value="1"/>
</dbReference>
<reference evidence="2" key="1">
    <citation type="submission" date="2024-06" db="EMBL/GenBank/DDBJ databases">
        <authorList>
            <person name="Liu X."/>
            <person name="Lenzi L."/>
            <person name="Haldenby T S."/>
            <person name="Uol C."/>
        </authorList>
    </citation>
    <scope>NUCLEOTIDE SEQUENCE</scope>
</reference>
<feature type="domain" description="DUF1308" evidence="1">
    <location>
        <begin position="441"/>
        <end position="568"/>
    </location>
</feature>
<accession>A0AAV2SZ57</accession>
<comment type="caution">
    <text evidence="2">The sequence shown here is derived from an EMBL/GenBank/DDBJ whole genome shotgun (WGS) entry which is preliminary data.</text>
</comment>
<proteinExistence type="predicted"/>
<dbReference type="InterPro" id="IPR010733">
    <property type="entry name" value="DUF1308"/>
</dbReference>
<dbReference type="EMBL" id="CAXLJL010000001">
    <property type="protein sequence ID" value="CAL5129184.1"/>
    <property type="molecule type" value="Genomic_DNA"/>
</dbReference>
<dbReference type="PANTHER" id="PTHR13379:SF0">
    <property type="entry name" value="UPF0415 PROTEIN C7ORF25"/>
    <property type="match status" value="1"/>
</dbReference>
<name>A0AAV2SZ57_CALDB</name>
<evidence type="ECO:0000259" key="1">
    <source>
        <dbReference type="Pfam" id="PF07000"/>
    </source>
</evidence>
<dbReference type="Proteomes" id="UP001497525">
    <property type="component" value="Unassembled WGS sequence"/>
</dbReference>
<dbReference type="PANTHER" id="PTHR13379">
    <property type="entry name" value="UNCHARACTERIZED DUF1308"/>
    <property type="match status" value="1"/>
</dbReference>
<gene>
    <name evidence="2" type="ORF">CDAUBV1_LOCUS53</name>
</gene>
<evidence type="ECO:0000313" key="3">
    <source>
        <dbReference type="Proteomes" id="UP001497525"/>
    </source>
</evidence>
<organism evidence="2 3">
    <name type="scientific">Calicophoron daubneyi</name>
    <name type="common">Rumen fluke</name>
    <name type="synonym">Paramphistomum daubneyi</name>
    <dbReference type="NCBI Taxonomy" id="300641"/>
    <lineage>
        <taxon>Eukaryota</taxon>
        <taxon>Metazoa</taxon>
        <taxon>Spiralia</taxon>
        <taxon>Lophotrochozoa</taxon>
        <taxon>Platyhelminthes</taxon>
        <taxon>Trematoda</taxon>
        <taxon>Digenea</taxon>
        <taxon>Plagiorchiida</taxon>
        <taxon>Pronocephalata</taxon>
        <taxon>Paramphistomoidea</taxon>
        <taxon>Paramphistomidae</taxon>
        <taxon>Calicophoron</taxon>
    </lineage>
</organism>
<sequence>MVDISPNEAIVQSLDDLINEIRLSIPEVPGKDRLLRACVKEKSHFERLSPSVLDKTAVCSNLPHFKAITKLAQDYGDRLVGLLCRCRMPPPEILAEFGHQPSTVEDDEPPTCAVIPLNSGRKPNSILIDLICIQQNRSNSDEATKCSTRAAPIICYGNASDAACWAPALWIKAVTRDANRLNAAWRGDATQNSACLYQQMDEFCSTAAWYQRGQPKNWIRVIVHWLPSSRHTISDLNPQLVEGIKNLGVCLLTEDGPWLGDSSGPNLPATLSTDPVNILSLKQHMAPYSMFGNVLIEASSDPSEENRLSLVVSFTGLLNDLFSRQQPTSSQCGDSESSALKTNFSSSPLDVVLRDSILGPYAPSVYEKLDQYPRINLDVSALISMVSELSQFIPSHTPASTQESGESDARILELLASQDRQTVLAQAPPFACSSLSWLLKSEAERSVLLTIKDYVKDSVLMVCQTAVLSFLNILLTVAGPSEWKRGLLLLSQLALVPDLVLADSISAKSGLSTPKGRTNRQKTQLIMDVGNAFGALTMTSNSAFLRSLRTSGLKYAALLLPARALTETAARISPGESESG</sequence>
<dbReference type="AlphaFoldDB" id="A0AAV2SZ57"/>